<evidence type="ECO:0000313" key="2">
    <source>
        <dbReference type="EMBL" id="RGN33765.1"/>
    </source>
</evidence>
<gene>
    <name evidence="2" type="ORF">DXB65_14860</name>
</gene>
<dbReference type="EMBL" id="QSUL01000010">
    <property type="protein sequence ID" value="RGN33765.1"/>
    <property type="molecule type" value="Genomic_DNA"/>
</dbReference>
<protein>
    <submittedName>
        <fullName evidence="2">Uncharacterized protein</fullName>
    </submittedName>
</protein>
<evidence type="ECO:0000313" key="3">
    <source>
        <dbReference type="Proteomes" id="UP000260983"/>
    </source>
</evidence>
<accession>A0A3E5B8V5</accession>
<dbReference type="RefSeq" id="WP_117724708.1">
    <property type="nucleotide sequence ID" value="NZ_QSUL01000010.1"/>
</dbReference>
<name>A0A3E5B8V5_9BACE</name>
<dbReference type="AlphaFoldDB" id="A0A3E5B8V5"/>
<feature type="region of interest" description="Disordered" evidence="1">
    <location>
        <begin position="1"/>
        <end position="25"/>
    </location>
</feature>
<organism evidence="2 3">
    <name type="scientific">Bacteroides oleiciplenus</name>
    <dbReference type="NCBI Taxonomy" id="626931"/>
    <lineage>
        <taxon>Bacteria</taxon>
        <taxon>Pseudomonadati</taxon>
        <taxon>Bacteroidota</taxon>
        <taxon>Bacteroidia</taxon>
        <taxon>Bacteroidales</taxon>
        <taxon>Bacteroidaceae</taxon>
        <taxon>Bacteroides</taxon>
    </lineage>
</organism>
<comment type="caution">
    <text evidence="2">The sequence shown here is derived from an EMBL/GenBank/DDBJ whole genome shotgun (WGS) entry which is preliminary data.</text>
</comment>
<sequence length="68" mass="8042">MSKAYHRIKTRLTKVTPTEQEPEQDSKEYILQGLKEAILELNEYKAGRVKARPAWELLEELKKEEVKE</sequence>
<feature type="compositionally biased region" description="Basic residues" evidence="1">
    <location>
        <begin position="1"/>
        <end position="12"/>
    </location>
</feature>
<reference evidence="2 3" key="1">
    <citation type="submission" date="2018-08" db="EMBL/GenBank/DDBJ databases">
        <title>A genome reference for cultivated species of the human gut microbiota.</title>
        <authorList>
            <person name="Zou Y."/>
            <person name="Xue W."/>
            <person name="Luo G."/>
        </authorList>
    </citation>
    <scope>NUCLEOTIDE SEQUENCE [LARGE SCALE GENOMIC DNA]</scope>
    <source>
        <strain evidence="2 3">OM05-15BH</strain>
    </source>
</reference>
<evidence type="ECO:0000256" key="1">
    <source>
        <dbReference type="SAM" id="MobiDB-lite"/>
    </source>
</evidence>
<dbReference type="Proteomes" id="UP000260983">
    <property type="component" value="Unassembled WGS sequence"/>
</dbReference>
<proteinExistence type="predicted"/>